<dbReference type="Proteomes" id="UP000230605">
    <property type="component" value="Chromosome 1"/>
</dbReference>
<keyword evidence="1" id="KW-0732">Signal</keyword>
<reference evidence="2 3" key="1">
    <citation type="submission" date="2015-10" db="EMBL/GenBank/DDBJ databases">
        <title>The cercosporin biosynthetic gene cluster was horizontally transferred to several fungal lineages and shown to be expanded in Cercospora beticola based on microsynteny with recipient genomes.</title>
        <authorList>
            <person name="De Jonge R."/>
            <person name="Ebert M.K."/>
            <person name="Suttle J.C."/>
            <person name="Jurick Ii W.M."/>
            <person name="Secor G.A."/>
            <person name="Thomma B.P."/>
            <person name="Van De Peer Y."/>
            <person name="Bolton M.D."/>
        </authorList>
    </citation>
    <scope>NUCLEOTIDE SEQUENCE [LARGE SCALE GENOMIC DNA]</scope>
    <source>
        <strain evidence="2 3">09-40</strain>
    </source>
</reference>
<evidence type="ECO:0000313" key="2">
    <source>
        <dbReference type="EMBL" id="PIB00404.1"/>
    </source>
</evidence>
<organism evidence="2 3">
    <name type="scientific">Cercospora beticola</name>
    <name type="common">Sugarbeet leaf spot fungus</name>
    <dbReference type="NCBI Taxonomy" id="122368"/>
    <lineage>
        <taxon>Eukaryota</taxon>
        <taxon>Fungi</taxon>
        <taxon>Dikarya</taxon>
        <taxon>Ascomycota</taxon>
        <taxon>Pezizomycotina</taxon>
        <taxon>Dothideomycetes</taxon>
        <taxon>Dothideomycetidae</taxon>
        <taxon>Mycosphaerellales</taxon>
        <taxon>Mycosphaerellaceae</taxon>
        <taxon>Cercospora</taxon>
    </lineage>
</organism>
<dbReference type="EMBL" id="LKMD01000100">
    <property type="protein sequence ID" value="PIB00404.1"/>
    <property type="molecule type" value="Genomic_DNA"/>
</dbReference>
<gene>
    <name evidence="2" type="ORF">CB0940_01596</name>
</gene>
<feature type="chain" id="PRO_5013821490" evidence="1">
    <location>
        <begin position="20"/>
        <end position="113"/>
    </location>
</feature>
<accession>A0A2G5I7B5</accession>
<sequence length="113" mass="12536">MLRILFLASALLLPGMVSGVYFGQKRCCQENKSYCTDNGYYGCIGLKNDDGSVGEYCVREGDSACLLECRSAWDGRLPPKHFIYRDPLHKPAGGCVCSLFTIDGDDGYCYRRA</sequence>
<name>A0A2G5I7B5_CERBT</name>
<comment type="caution">
    <text evidence="2">The sequence shown here is derived from an EMBL/GenBank/DDBJ whole genome shotgun (WGS) entry which is preliminary data.</text>
</comment>
<proteinExistence type="predicted"/>
<evidence type="ECO:0000256" key="1">
    <source>
        <dbReference type="SAM" id="SignalP"/>
    </source>
</evidence>
<dbReference type="AlphaFoldDB" id="A0A2G5I7B5"/>
<protein>
    <submittedName>
        <fullName evidence="2">Uncharacterized protein</fullName>
    </submittedName>
</protein>
<feature type="signal peptide" evidence="1">
    <location>
        <begin position="1"/>
        <end position="19"/>
    </location>
</feature>
<evidence type="ECO:0000313" key="3">
    <source>
        <dbReference type="Proteomes" id="UP000230605"/>
    </source>
</evidence>